<keyword evidence="2" id="KW-1185">Reference proteome</keyword>
<reference evidence="1 2" key="1">
    <citation type="submission" date="2016-07" db="EMBL/GenBank/DDBJ databases">
        <title>Caryophanon latum genome sequencing.</title>
        <authorList>
            <person name="Verma A."/>
            <person name="Pal Y."/>
            <person name="Krishnamurthi S."/>
        </authorList>
    </citation>
    <scope>NUCLEOTIDE SEQUENCE [LARGE SCALE GENOMIC DNA]</scope>
    <source>
        <strain evidence="1 2">DSM 14151</strain>
    </source>
</reference>
<gene>
    <name evidence="1" type="ORF">A6K76_06065</name>
</gene>
<protein>
    <submittedName>
        <fullName evidence="1">Uncharacterized protein</fullName>
    </submittedName>
</protein>
<name>A0A1C0YZQ2_9BACL</name>
<sequence length="141" mass="16123">MSDSISSLKNLKKKKPLFNVGEGTAAEAMTKKNTVSANRHEKKRLSVHLSISLEKEFKTLSKRLGISVADLLNAELKQFLNEPDDRSLFNHYVEDEFANRGYNLDATVKQQLDDYCATHNRSKRFVVEAILSDFVKKYKDI</sequence>
<accession>A0A1C0YZQ2</accession>
<dbReference type="EMBL" id="MATO01000014">
    <property type="protein sequence ID" value="OCS92642.1"/>
    <property type="molecule type" value="Genomic_DNA"/>
</dbReference>
<evidence type="ECO:0000313" key="2">
    <source>
        <dbReference type="Proteomes" id="UP000093482"/>
    </source>
</evidence>
<comment type="caution">
    <text evidence="1">The sequence shown here is derived from an EMBL/GenBank/DDBJ whole genome shotgun (WGS) entry which is preliminary data.</text>
</comment>
<dbReference type="RefSeq" id="WP_066462216.1">
    <property type="nucleotide sequence ID" value="NZ_MATO01000014.1"/>
</dbReference>
<dbReference type="Proteomes" id="UP000093482">
    <property type="component" value="Unassembled WGS sequence"/>
</dbReference>
<organism evidence="1 2">
    <name type="scientific">Caryophanon latum</name>
    <dbReference type="NCBI Taxonomy" id="33977"/>
    <lineage>
        <taxon>Bacteria</taxon>
        <taxon>Bacillati</taxon>
        <taxon>Bacillota</taxon>
        <taxon>Bacilli</taxon>
        <taxon>Bacillales</taxon>
        <taxon>Caryophanaceae</taxon>
        <taxon>Caryophanon</taxon>
    </lineage>
</organism>
<dbReference type="AlphaFoldDB" id="A0A1C0YZQ2"/>
<evidence type="ECO:0000313" key="1">
    <source>
        <dbReference type="EMBL" id="OCS92642.1"/>
    </source>
</evidence>
<dbReference type="OrthoDB" id="2373107at2"/>
<proteinExistence type="predicted"/>